<evidence type="ECO:0000313" key="2">
    <source>
        <dbReference type="EMBL" id="MEC4265568.1"/>
    </source>
</evidence>
<keyword evidence="3" id="KW-1185">Reference proteome</keyword>
<dbReference type="EMBL" id="JAYMGW010000006">
    <property type="protein sequence ID" value="MEC4265568.1"/>
    <property type="molecule type" value="Genomic_DNA"/>
</dbReference>
<keyword evidence="1" id="KW-0472">Membrane</keyword>
<dbReference type="RefSeq" id="WP_326278573.1">
    <property type="nucleotide sequence ID" value="NZ_JAYKYV010000006.1"/>
</dbReference>
<dbReference type="Proteomes" id="UP001355298">
    <property type="component" value="Unassembled WGS sequence"/>
</dbReference>
<gene>
    <name evidence="2" type="ORF">VOP03_09435</name>
</gene>
<keyword evidence="1" id="KW-0812">Transmembrane</keyword>
<keyword evidence="1" id="KW-1133">Transmembrane helix</keyword>
<accession>A0ABU6IR44</accession>
<organism evidence="2 3">
    <name type="scientific">Flagellimonas halotolerans</name>
    <dbReference type="NCBI Taxonomy" id="3112164"/>
    <lineage>
        <taxon>Bacteria</taxon>
        <taxon>Pseudomonadati</taxon>
        <taxon>Bacteroidota</taxon>
        <taxon>Flavobacteriia</taxon>
        <taxon>Flavobacteriales</taxon>
        <taxon>Flavobacteriaceae</taxon>
        <taxon>Flagellimonas</taxon>
    </lineage>
</organism>
<feature type="transmembrane region" description="Helical" evidence="1">
    <location>
        <begin position="7"/>
        <end position="24"/>
    </location>
</feature>
<proteinExistence type="predicted"/>
<sequence length="143" mass="16470">MTRKKGIAYIFLGIISMLMFHKVLPHVHHIHLEASSHNEVAHTHGNEHHHGEHRDNQSQEGLFDWFLDMHTHTNITNDLLVLDSTSVEKVVAKKDLVKTDFNFSHNKHHCKDVDEIVEWDQPPDKELKAYLSSYSLRGPPALG</sequence>
<evidence type="ECO:0000256" key="1">
    <source>
        <dbReference type="SAM" id="Phobius"/>
    </source>
</evidence>
<protein>
    <submittedName>
        <fullName evidence="2">Uncharacterized protein</fullName>
    </submittedName>
</protein>
<comment type="caution">
    <text evidence="2">The sequence shown here is derived from an EMBL/GenBank/DDBJ whole genome shotgun (WGS) entry which is preliminary data.</text>
</comment>
<name>A0ABU6IR44_9FLAO</name>
<reference evidence="2 3" key="1">
    <citation type="submission" date="2024-01" db="EMBL/GenBank/DDBJ databases">
        <title>The strains designed SYSU M86414 and SYSU M84420 isolated from the marine sediment in San Sha City (Hainan Province, China).</title>
        <authorList>
            <person name="Guo D."/>
        </authorList>
    </citation>
    <scope>NUCLEOTIDE SEQUENCE [LARGE SCALE GENOMIC DNA]</scope>
    <source>
        <strain evidence="2 3">SYSU M84420</strain>
    </source>
</reference>
<evidence type="ECO:0000313" key="3">
    <source>
        <dbReference type="Proteomes" id="UP001355298"/>
    </source>
</evidence>